<proteinExistence type="predicted"/>
<feature type="compositionally biased region" description="Basic and acidic residues" evidence="1">
    <location>
        <begin position="101"/>
        <end position="110"/>
    </location>
</feature>
<name>A0ABS8VPE2_DATST</name>
<protein>
    <submittedName>
        <fullName evidence="2">Uncharacterized protein</fullName>
    </submittedName>
</protein>
<feature type="region of interest" description="Disordered" evidence="1">
    <location>
        <begin position="86"/>
        <end position="116"/>
    </location>
</feature>
<keyword evidence="3" id="KW-1185">Reference proteome</keyword>
<sequence length="116" mass="13028">MVRPKLPTASNPRGPAWIRSGARVEVSGFSPGLCLVICFGEENEEEGYLKGLLEREKGFVRRRVFDGGRKENPATGLTIHRMREEGKWKRKKPGGGFDGDGEGRREREWRMAAVKG</sequence>
<comment type="caution">
    <text evidence="2">The sequence shown here is derived from an EMBL/GenBank/DDBJ whole genome shotgun (WGS) entry which is preliminary data.</text>
</comment>
<dbReference type="EMBL" id="JACEIK010005335">
    <property type="protein sequence ID" value="MCE0481252.1"/>
    <property type="molecule type" value="Genomic_DNA"/>
</dbReference>
<dbReference type="Proteomes" id="UP000823775">
    <property type="component" value="Unassembled WGS sequence"/>
</dbReference>
<evidence type="ECO:0000256" key="1">
    <source>
        <dbReference type="SAM" id="MobiDB-lite"/>
    </source>
</evidence>
<reference evidence="2 3" key="1">
    <citation type="journal article" date="2021" name="BMC Genomics">
        <title>Datura genome reveals duplications of psychoactive alkaloid biosynthetic genes and high mutation rate following tissue culture.</title>
        <authorList>
            <person name="Rajewski A."/>
            <person name="Carter-House D."/>
            <person name="Stajich J."/>
            <person name="Litt A."/>
        </authorList>
    </citation>
    <scope>NUCLEOTIDE SEQUENCE [LARGE SCALE GENOMIC DNA]</scope>
    <source>
        <strain evidence="2">AR-01</strain>
    </source>
</reference>
<evidence type="ECO:0000313" key="3">
    <source>
        <dbReference type="Proteomes" id="UP000823775"/>
    </source>
</evidence>
<accession>A0ABS8VPE2</accession>
<gene>
    <name evidence="2" type="ORF">HAX54_038847</name>
</gene>
<organism evidence="2 3">
    <name type="scientific">Datura stramonium</name>
    <name type="common">Jimsonweed</name>
    <name type="synonym">Common thornapple</name>
    <dbReference type="NCBI Taxonomy" id="4076"/>
    <lineage>
        <taxon>Eukaryota</taxon>
        <taxon>Viridiplantae</taxon>
        <taxon>Streptophyta</taxon>
        <taxon>Embryophyta</taxon>
        <taxon>Tracheophyta</taxon>
        <taxon>Spermatophyta</taxon>
        <taxon>Magnoliopsida</taxon>
        <taxon>eudicotyledons</taxon>
        <taxon>Gunneridae</taxon>
        <taxon>Pentapetalae</taxon>
        <taxon>asterids</taxon>
        <taxon>lamiids</taxon>
        <taxon>Solanales</taxon>
        <taxon>Solanaceae</taxon>
        <taxon>Solanoideae</taxon>
        <taxon>Datureae</taxon>
        <taxon>Datura</taxon>
    </lineage>
</organism>
<evidence type="ECO:0000313" key="2">
    <source>
        <dbReference type="EMBL" id="MCE0481252.1"/>
    </source>
</evidence>